<evidence type="ECO:0000313" key="13">
    <source>
        <dbReference type="EMBL" id="MCY6372683.1"/>
    </source>
</evidence>
<dbReference type="RefSeq" id="WP_268051729.1">
    <property type="nucleotide sequence ID" value="NZ_JAPQES010000008.1"/>
</dbReference>
<dbReference type="Pfam" id="PF01325">
    <property type="entry name" value="Fe_dep_repress"/>
    <property type="match status" value="1"/>
</dbReference>
<dbReference type="InterPro" id="IPR050536">
    <property type="entry name" value="DtxR_MntR_Metal-Reg"/>
</dbReference>
<dbReference type="InterPro" id="IPR036390">
    <property type="entry name" value="WH_DNA-bd_sf"/>
</dbReference>
<comment type="subcellular location">
    <subcellularLocation>
        <location evidence="1">Cytoplasm</location>
    </subcellularLocation>
</comment>
<evidence type="ECO:0000313" key="14">
    <source>
        <dbReference type="Proteomes" id="UP001079657"/>
    </source>
</evidence>
<feature type="domain" description="HTH dtxR-type" evidence="12">
    <location>
        <begin position="20"/>
        <end position="81"/>
    </location>
</feature>
<dbReference type="PANTHER" id="PTHR33238">
    <property type="entry name" value="IRON (METAL) DEPENDENT REPRESSOR, DTXR FAMILY"/>
    <property type="match status" value="1"/>
</dbReference>
<name>A0ABT4CUD5_9CLOT</name>
<comment type="similarity">
    <text evidence="2">Belongs to the DtxR/MntR family.</text>
</comment>
<dbReference type="PROSITE" id="PS50944">
    <property type="entry name" value="HTH_DTXR"/>
    <property type="match status" value="1"/>
</dbReference>
<dbReference type="Pfam" id="PF02742">
    <property type="entry name" value="Fe_dep_repr_C"/>
    <property type="match status" value="1"/>
</dbReference>
<comment type="caution">
    <text evidence="13">The sequence shown here is derived from an EMBL/GenBank/DDBJ whole genome shotgun (WGS) entry which is preliminary data.</text>
</comment>
<dbReference type="InterPro" id="IPR036421">
    <property type="entry name" value="Fe_dep_repressor_sf"/>
</dbReference>
<keyword evidence="7" id="KW-0238">DNA-binding</keyword>
<evidence type="ECO:0000256" key="10">
    <source>
        <dbReference type="ARBA" id="ARBA00023211"/>
    </source>
</evidence>
<evidence type="ECO:0000256" key="7">
    <source>
        <dbReference type="ARBA" id="ARBA00023125"/>
    </source>
</evidence>
<evidence type="ECO:0000256" key="8">
    <source>
        <dbReference type="ARBA" id="ARBA00023159"/>
    </source>
</evidence>
<proteinExistence type="inferred from homology"/>
<dbReference type="InterPro" id="IPR022689">
    <property type="entry name" value="Iron_dep_repressor"/>
</dbReference>
<keyword evidence="6" id="KW-0805">Transcription regulation</keyword>
<keyword evidence="9" id="KW-0804">Transcription</keyword>
<evidence type="ECO:0000259" key="12">
    <source>
        <dbReference type="PROSITE" id="PS50944"/>
    </source>
</evidence>
<organism evidence="13 14">
    <name type="scientific">Clostridium ganghwense</name>
    <dbReference type="NCBI Taxonomy" id="312089"/>
    <lineage>
        <taxon>Bacteria</taxon>
        <taxon>Bacillati</taxon>
        <taxon>Bacillota</taxon>
        <taxon>Clostridia</taxon>
        <taxon>Eubacteriales</taxon>
        <taxon>Clostridiaceae</taxon>
        <taxon>Clostridium</taxon>
    </lineage>
</organism>
<dbReference type="SUPFAM" id="SSF46785">
    <property type="entry name" value="Winged helix' DNA-binding domain"/>
    <property type="match status" value="1"/>
</dbReference>
<keyword evidence="4" id="KW-0963">Cytoplasm</keyword>
<dbReference type="Proteomes" id="UP001079657">
    <property type="component" value="Unassembled WGS sequence"/>
</dbReference>
<evidence type="ECO:0000256" key="2">
    <source>
        <dbReference type="ARBA" id="ARBA00007871"/>
    </source>
</evidence>
<keyword evidence="5" id="KW-0678">Repressor</keyword>
<evidence type="ECO:0000256" key="5">
    <source>
        <dbReference type="ARBA" id="ARBA00022491"/>
    </source>
</evidence>
<dbReference type="EMBL" id="JAPQES010000008">
    <property type="protein sequence ID" value="MCY6372683.1"/>
    <property type="molecule type" value="Genomic_DNA"/>
</dbReference>
<protein>
    <recommendedName>
        <fullName evidence="11">Manganese transport regulator</fullName>
    </recommendedName>
</protein>
<keyword evidence="10" id="KW-0464">Manganese</keyword>
<dbReference type="SUPFAM" id="SSF47979">
    <property type="entry name" value="Iron-dependent repressor protein, dimerization domain"/>
    <property type="match status" value="1"/>
</dbReference>
<dbReference type="InterPro" id="IPR022687">
    <property type="entry name" value="HTH_DTXR"/>
</dbReference>
<dbReference type="InterPro" id="IPR036388">
    <property type="entry name" value="WH-like_DNA-bd_sf"/>
</dbReference>
<comment type="subunit">
    <text evidence="3">Homodimer.</text>
</comment>
<dbReference type="InterPro" id="IPR001367">
    <property type="entry name" value="Fe_dep_repressor"/>
</dbReference>
<evidence type="ECO:0000256" key="3">
    <source>
        <dbReference type="ARBA" id="ARBA00011738"/>
    </source>
</evidence>
<reference evidence="13" key="1">
    <citation type="submission" date="2022-12" db="EMBL/GenBank/DDBJ databases">
        <authorList>
            <person name="Wang J."/>
        </authorList>
    </citation>
    <scope>NUCLEOTIDE SEQUENCE</scope>
    <source>
        <strain evidence="13">HY-42-06</strain>
    </source>
</reference>
<keyword evidence="8" id="KW-0010">Activator</keyword>
<dbReference type="Gene3D" id="1.10.10.10">
    <property type="entry name" value="Winged helix-like DNA-binding domain superfamily/Winged helix DNA-binding domain"/>
    <property type="match status" value="1"/>
</dbReference>
<evidence type="ECO:0000256" key="4">
    <source>
        <dbReference type="ARBA" id="ARBA00022490"/>
    </source>
</evidence>
<gene>
    <name evidence="13" type="ORF">OXH55_18915</name>
</gene>
<evidence type="ECO:0000256" key="1">
    <source>
        <dbReference type="ARBA" id="ARBA00004496"/>
    </source>
</evidence>
<evidence type="ECO:0000256" key="11">
    <source>
        <dbReference type="ARBA" id="ARBA00032593"/>
    </source>
</evidence>
<keyword evidence="14" id="KW-1185">Reference proteome</keyword>
<accession>A0ABT4CUD5</accession>
<evidence type="ECO:0000256" key="6">
    <source>
        <dbReference type="ARBA" id="ARBA00023015"/>
    </source>
</evidence>
<sequence length="160" mass="18836">MLNDDFYTFRGYMRKASHLLTPSMEDYIEMIYRLSLESGFTRVNELSKALNVQPPSATKMSQKFSEMNLINYEKYGVIILTEEGKKVGKFLLDRHNTLEKFLNLIAPTNDVLEQTEKLEHIISSETLEYIIAFVKFIDDNPQLINDFRNYVEMRKNYKTV</sequence>
<dbReference type="SMART" id="SM00529">
    <property type="entry name" value="HTH_DTXR"/>
    <property type="match status" value="1"/>
</dbReference>
<dbReference type="Gene3D" id="1.10.60.10">
    <property type="entry name" value="Iron dependent repressor, metal binding and dimerisation domain"/>
    <property type="match status" value="1"/>
</dbReference>
<dbReference type="PANTHER" id="PTHR33238:SF11">
    <property type="entry name" value="TRANSCRIPTIONAL REGULATOR MNTR"/>
    <property type="match status" value="1"/>
</dbReference>
<evidence type="ECO:0000256" key="9">
    <source>
        <dbReference type="ARBA" id="ARBA00023163"/>
    </source>
</evidence>